<evidence type="ECO:0000256" key="1">
    <source>
        <dbReference type="ARBA" id="ARBA00000971"/>
    </source>
</evidence>
<protein>
    <recommendedName>
        <fullName evidence="6">Peptidyl-prolyl cis-trans isomerase</fullName>
        <ecNumber evidence="6">5.2.1.8</ecNumber>
    </recommendedName>
</protein>
<dbReference type="Pfam" id="PF00254">
    <property type="entry name" value="FKBP_C"/>
    <property type="match status" value="1"/>
</dbReference>
<evidence type="ECO:0000259" key="8">
    <source>
        <dbReference type="PROSITE" id="PS50059"/>
    </source>
</evidence>
<feature type="region of interest" description="Disordered" evidence="7">
    <location>
        <begin position="1"/>
        <end position="20"/>
    </location>
</feature>
<keyword evidence="3 5" id="KW-0697">Rotamase</keyword>
<dbReference type="EMBL" id="JAGINX010000001">
    <property type="protein sequence ID" value="MBP2318249.1"/>
    <property type="molecule type" value="Genomic_DNA"/>
</dbReference>
<dbReference type="PROSITE" id="PS50059">
    <property type="entry name" value="FKBP_PPIASE"/>
    <property type="match status" value="1"/>
</dbReference>
<evidence type="ECO:0000256" key="7">
    <source>
        <dbReference type="SAM" id="MobiDB-lite"/>
    </source>
</evidence>
<dbReference type="PANTHER" id="PTHR43811:SF19">
    <property type="entry name" value="39 KDA FK506-BINDING NUCLEAR PROTEIN"/>
    <property type="match status" value="1"/>
</dbReference>
<gene>
    <name evidence="9" type="ORF">JOF45_001268</name>
</gene>
<reference evidence="9 10" key="1">
    <citation type="submission" date="2021-03" db="EMBL/GenBank/DDBJ databases">
        <title>Sequencing the genomes of 1000 actinobacteria strains.</title>
        <authorList>
            <person name="Klenk H.-P."/>
        </authorList>
    </citation>
    <scope>NUCLEOTIDE SEQUENCE [LARGE SCALE GENOMIC DNA]</scope>
    <source>
        <strain evidence="9 10">DSM 12544</strain>
    </source>
</reference>
<evidence type="ECO:0000313" key="9">
    <source>
        <dbReference type="EMBL" id="MBP2318249.1"/>
    </source>
</evidence>
<evidence type="ECO:0000256" key="5">
    <source>
        <dbReference type="PROSITE-ProRule" id="PRU00277"/>
    </source>
</evidence>
<evidence type="ECO:0000256" key="6">
    <source>
        <dbReference type="RuleBase" id="RU003915"/>
    </source>
</evidence>
<sequence>MSFGQRTYDRTKPEIDFPGITPPEDLVIEELIPGGGPAVQPGDQVSCHYVGVSWSTGEEFDASWNRGQTLDFTAGIGQVIQGWDQGLIGMQEGARRRFEIPPHLAYGEQGAGAAIGPNETLIFVVDLVRVRKAS</sequence>
<dbReference type="InterPro" id="IPR046357">
    <property type="entry name" value="PPIase_dom_sf"/>
</dbReference>
<accession>A0ABS4T2K2</accession>
<dbReference type="PANTHER" id="PTHR43811">
    <property type="entry name" value="FKBP-TYPE PEPTIDYL-PROLYL CIS-TRANS ISOMERASE FKPA"/>
    <property type="match status" value="1"/>
</dbReference>
<feature type="domain" description="PPIase FKBP-type" evidence="8">
    <location>
        <begin position="42"/>
        <end position="131"/>
    </location>
</feature>
<proteinExistence type="inferred from homology"/>
<dbReference type="GO" id="GO:0003755">
    <property type="term" value="F:peptidyl-prolyl cis-trans isomerase activity"/>
    <property type="evidence" value="ECO:0007669"/>
    <property type="project" value="UniProtKB-EC"/>
</dbReference>
<keyword evidence="10" id="KW-1185">Reference proteome</keyword>
<dbReference type="Proteomes" id="UP001519331">
    <property type="component" value="Unassembled WGS sequence"/>
</dbReference>
<evidence type="ECO:0000256" key="2">
    <source>
        <dbReference type="ARBA" id="ARBA00006577"/>
    </source>
</evidence>
<dbReference type="RefSeq" id="WP_210048601.1">
    <property type="nucleotide sequence ID" value="NZ_JAGINX010000001.1"/>
</dbReference>
<evidence type="ECO:0000313" key="10">
    <source>
        <dbReference type="Proteomes" id="UP001519331"/>
    </source>
</evidence>
<name>A0ABS4T2K2_9MICC</name>
<comment type="similarity">
    <text evidence="2 6">Belongs to the FKBP-type PPIase family.</text>
</comment>
<evidence type="ECO:0000256" key="3">
    <source>
        <dbReference type="ARBA" id="ARBA00023110"/>
    </source>
</evidence>
<comment type="caution">
    <text evidence="9">The sequence shown here is derived from an EMBL/GenBank/DDBJ whole genome shotgun (WGS) entry which is preliminary data.</text>
</comment>
<dbReference type="Gene3D" id="3.10.50.40">
    <property type="match status" value="1"/>
</dbReference>
<dbReference type="EC" id="5.2.1.8" evidence="6"/>
<organism evidence="9 10">
    <name type="scientific">Nesterenkonia lacusekhoensis</name>
    <dbReference type="NCBI Taxonomy" id="150832"/>
    <lineage>
        <taxon>Bacteria</taxon>
        <taxon>Bacillati</taxon>
        <taxon>Actinomycetota</taxon>
        <taxon>Actinomycetes</taxon>
        <taxon>Micrococcales</taxon>
        <taxon>Micrococcaceae</taxon>
        <taxon>Nesterenkonia</taxon>
    </lineage>
</organism>
<dbReference type="InterPro" id="IPR001179">
    <property type="entry name" value="PPIase_FKBP_dom"/>
</dbReference>
<dbReference type="SUPFAM" id="SSF54534">
    <property type="entry name" value="FKBP-like"/>
    <property type="match status" value="1"/>
</dbReference>
<comment type="catalytic activity">
    <reaction evidence="1 5 6">
        <text>[protein]-peptidylproline (omega=180) = [protein]-peptidylproline (omega=0)</text>
        <dbReference type="Rhea" id="RHEA:16237"/>
        <dbReference type="Rhea" id="RHEA-COMP:10747"/>
        <dbReference type="Rhea" id="RHEA-COMP:10748"/>
        <dbReference type="ChEBI" id="CHEBI:83833"/>
        <dbReference type="ChEBI" id="CHEBI:83834"/>
        <dbReference type="EC" id="5.2.1.8"/>
    </reaction>
</comment>
<evidence type="ECO:0000256" key="4">
    <source>
        <dbReference type="ARBA" id="ARBA00023235"/>
    </source>
</evidence>
<keyword evidence="4 5" id="KW-0413">Isomerase</keyword>